<dbReference type="InterPro" id="IPR017896">
    <property type="entry name" value="4Fe4S_Fe-S-bd"/>
</dbReference>
<evidence type="ECO:0000256" key="7">
    <source>
        <dbReference type="ARBA" id="ARBA00022485"/>
    </source>
</evidence>
<evidence type="ECO:0000256" key="2">
    <source>
        <dbReference type="ARBA" id="ARBA00004788"/>
    </source>
</evidence>
<comment type="cofactor">
    <cofactor evidence="17">
        <name>[4Fe-4S] cluster</name>
        <dbReference type="ChEBI" id="CHEBI:49883"/>
    </cofactor>
    <text evidence="17">Binds 1 [4Fe-4S] cluster.</text>
</comment>
<dbReference type="InterPro" id="IPR004489">
    <property type="entry name" value="Succ_DH/fum_Rdtase_Fe-S"/>
</dbReference>
<dbReference type="PROSITE" id="PS51085">
    <property type="entry name" value="2FE2S_FER_2"/>
    <property type="match status" value="1"/>
</dbReference>
<evidence type="ECO:0000256" key="3">
    <source>
        <dbReference type="ARBA" id="ARBA00009433"/>
    </source>
</evidence>
<keyword evidence="6" id="KW-0813">Transport</keyword>
<evidence type="ECO:0000256" key="6">
    <source>
        <dbReference type="ARBA" id="ARBA00022448"/>
    </source>
</evidence>
<keyword evidence="10 17" id="KW-0479">Metal-binding</keyword>
<feature type="domain" description="2Fe-2S ferredoxin-type" evidence="18">
    <location>
        <begin position="51"/>
        <end position="131"/>
    </location>
</feature>
<dbReference type="PANTHER" id="PTHR11921">
    <property type="entry name" value="SUCCINATE DEHYDROGENASE IRON-SULFUR PROTEIN"/>
    <property type="match status" value="1"/>
</dbReference>
<comment type="pathway">
    <text evidence="2 17">Carbohydrate metabolism; tricarboxylic acid cycle; fumarate from succinate (eukaryal route): step 1/1.</text>
</comment>
<name>A0A1W4WZE7_AGRPL</name>
<dbReference type="FunFam" id="1.10.1060.10:FF:000001">
    <property type="entry name" value="Succinate dehydrogenase iron-sulfur subunit SdhB"/>
    <property type="match status" value="1"/>
</dbReference>
<evidence type="ECO:0000256" key="8">
    <source>
        <dbReference type="ARBA" id="ARBA00022532"/>
    </source>
</evidence>
<evidence type="ECO:0000256" key="10">
    <source>
        <dbReference type="ARBA" id="ARBA00022723"/>
    </source>
</evidence>
<dbReference type="GO" id="GO:0022904">
    <property type="term" value="P:respiratory electron transport chain"/>
    <property type="evidence" value="ECO:0007669"/>
    <property type="project" value="TreeGrafter"/>
</dbReference>
<dbReference type="SUPFAM" id="SSF54292">
    <property type="entry name" value="2Fe-2S ferredoxin-like"/>
    <property type="match status" value="1"/>
</dbReference>
<dbReference type="GeneID" id="108737215"/>
<dbReference type="NCBIfam" id="TIGR00384">
    <property type="entry name" value="dhsB"/>
    <property type="match status" value="1"/>
</dbReference>
<dbReference type="RefSeq" id="XP_018325440.1">
    <property type="nucleotide sequence ID" value="XM_018469938.2"/>
</dbReference>
<comment type="catalytic activity">
    <reaction evidence="16">
        <text>a quinone + succinate = fumarate + a quinol</text>
        <dbReference type="Rhea" id="RHEA:40523"/>
        <dbReference type="ChEBI" id="CHEBI:24646"/>
        <dbReference type="ChEBI" id="CHEBI:29806"/>
        <dbReference type="ChEBI" id="CHEBI:30031"/>
        <dbReference type="ChEBI" id="CHEBI:132124"/>
        <dbReference type="EC" id="1.3.5.1"/>
    </reaction>
</comment>
<dbReference type="PROSITE" id="PS51379">
    <property type="entry name" value="4FE4S_FER_2"/>
    <property type="match status" value="1"/>
</dbReference>
<comment type="subcellular location">
    <subcellularLocation>
        <location evidence="1 17">Mitochondrion inner membrane</location>
        <topology evidence="1 17">Peripheral membrane protein</topology>
        <orientation evidence="1 17">Matrix side</orientation>
    </subcellularLocation>
</comment>
<feature type="domain" description="4Fe-4S ferredoxin-type" evidence="19">
    <location>
        <begin position="174"/>
        <end position="204"/>
    </location>
</feature>
<keyword evidence="17" id="KW-0999">Mitochondrion inner membrane</keyword>
<keyword evidence="20" id="KW-1185">Reference proteome</keyword>
<dbReference type="GO" id="GO:0051538">
    <property type="term" value="F:3 iron, 4 sulfur cluster binding"/>
    <property type="evidence" value="ECO:0007669"/>
    <property type="project" value="UniProtKB-KW"/>
</dbReference>
<accession>A0A1W4WZE7</accession>
<dbReference type="PROSITE" id="PS00198">
    <property type="entry name" value="4FE4S_FER_1"/>
    <property type="match status" value="1"/>
</dbReference>
<dbReference type="SUPFAM" id="SSF46548">
    <property type="entry name" value="alpha-helical ferredoxin"/>
    <property type="match status" value="1"/>
</dbReference>
<evidence type="ECO:0000256" key="1">
    <source>
        <dbReference type="ARBA" id="ARBA00004443"/>
    </source>
</evidence>
<dbReference type="Gene3D" id="1.10.1060.10">
    <property type="entry name" value="Alpha-helical ferredoxin"/>
    <property type="match status" value="1"/>
</dbReference>
<evidence type="ECO:0000256" key="14">
    <source>
        <dbReference type="ARBA" id="ARBA00023014"/>
    </source>
</evidence>
<comment type="cofactor">
    <cofactor evidence="17">
        <name>[3Fe-4S] cluster</name>
        <dbReference type="ChEBI" id="CHEBI:21137"/>
    </cofactor>
    <text evidence="17">Binds 1 [3Fe-4S] cluster.</text>
</comment>
<comment type="cofactor">
    <cofactor evidence="17">
        <name>[2Fe-2S] cluster</name>
        <dbReference type="ChEBI" id="CHEBI:190135"/>
    </cofactor>
    <text evidence="17">Binds 1 [2Fe-2S] cluster.</text>
</comment>
<keyword evidence="13 17" id="KW-0408">Iron</keyword>
<dbReference type="GO" id="GO:0009055">
    <property type="term" value="F:electron transfer activity"/>
    <property type="evidence" value="ECO:0007669"/>
    <property type="project" value="InterPro"/>
</dbReference>
<evidence type="ECO:0000256" key="5">
    <source>
        <dbReference type="ARBA" id="ARBA00016766"/>
    </source>
</evidence>
<keyword evidence="9 17" id="KW-0001">2Fe-2S</keyword>
<reference evidence="21" key="1">
    <citation type="submission" date="2025-08" db="UniProtKB">
        <authorList>
            <consortium name="RefSeq"/>
        </authorList>
    </citation>
    <scope>IDENTIFICATION</scope>
    <source>
        <tissue evidence="21">Entire body</tissue>
    </source>
</reference>
<evidence type="ECO:0000256" key="4">
    <source>
        <dbReference type="ARBA" id="ARBA00012792"/>
    </source>
</evidence>
<dbReference type="GO" id="GO:0051537">
    <property type="term" value="F:2 iron, 2 sulfur cluster binding"/>
    <property type="evidence" value="ECO:0007669"/>
    <property type="project" value="UniProtKB-KW"/>
</dbReference>
<dbReference type="InterPro" id="IPR050573">
    <property type="entry name" value="SDH/FRD_Iron-Sulfur"/>
</dbReference>
<dbReference type="GO" id="GO:0051539">
    <property type="term" value="F:4 iron, 4 sulfur cluster binding"/>
    <property type="evidence" value="ECO:0007669"/>
    <property type="project" value="UniProtKB-KW"/>
</dbReference>
<keyword evidence="7 17" id="KW-0004">4Fe-4S</keyword>
<dbReference type="GO" id="GO:0006099">
    <property type="term" value="P:tricarboxylic acid cycle"/>
    <property type="evidence" value="ECO:0007669"/>
    <property type="project" value="UniProtKB-UniPathway"/>
</dbReference>
<dbReference type="Gene3D" id="3.10.20.30">
    <property type="match status" value="1"/>
</dbReference>
<dbReference type="FunCoup" id="A0A1W4WZE7">
    <property type="interactions" value="1408"/>
</dbReference>
<dbReference type="InterPro" id="IPR001041">
    <property type="entry name" value="2Fe-2S_ferredoxin-type"/>
</dbReference>
<dbReference type="InterPro" id="IPR009051">
    <property type="entry name" value="Helical_ferredxn"/>
</dbReference>
<protein>
    <recommendedName>
        <fullName evidence="5 17">Succinate dehydrogenase [ubiquinone] iron-sulfur subunit, mitochondrial</fullName>
        <ecNumber evidence="4 17">1.3.5.1</ecNumber>
    </recommendedName>
</protein>
<evidence type="ECO:0000256" key="12">
    <source>
        <dbReference type="ARBA" id="ARBA00023002"/>
    </source>
</evidence>
<dbReference type="Pfam" id="PF13534">
    <property type="entry name" value="Fer4_17"/>
    <property type="match status" value="1"/>
</dbReference>
<proteinExistence type="inferred from homology"/>
<dbReference type="PANTHER" id="PTHR11921:SF29">
    <property type="entry name" value="SUCCINATE DEHYDROGENASE [UBIQUINONE] IRON-SULFUR SUBUNIT, MITOCHONDRIAL"/>
    <property type="match status" value="1"/>
</dbReference>
<keyword evidence="12" id="KW-0560">Oxidoreductase</keyword>
<dbReference type="InterPro" id="IPR012675">
    <property type="entry name" value="Beta-grasp_dom_sf"/>
</dbReference>
<dbReference type="InterPro" id="IPR036010">
    <property type="entry name" value="2Fe-2S_ferredoxin-like_sf"/>
</dbReference>
<keyword evidence="17" id="KW-0472">Membrane</keyword>
<comment type="similarity">
    <text evidence="3 17">Belongs to the succinate dehydrogenase/fumarate reductase iron-sulfur protein family.</text>
</comment>
<keyword evidence="17" id="KW-0496">Mitochondrion</keyword>
<dbReference type="PROSITE" id="PS00197">
    <property type="entry name" value="2FE2S_FER_1"/>
    <property type="match status" value="1"/>
</dbReference>
<dbReference type="InParanoid" id="A0A1W4WZE7"/>
<keyword evidence="8" id="KW-0816">Tricarboxylic acid cycle</keyword>
<dbReference type="Pfam" id="PF13085">
    <property type="entry name" value="Fer2_3"/>
    <property type="match status" value="1"/>
</dbReference>
<evidence type="ECO:0000256" key="15">
    <source>
        <dbReference type="ARBA" id="ARBA00023291"/>
    </source>
</evidence>
<keyword evidence="14 17" id="KW-0411">Iron-sulfur</keyword>
<evidence type="ECO:0000259" key="19">
    <source>
        <dbReference type="PROSITE" id="PS51379"/>
    </source>
</evidence>
<dbReference type="FunFam" id="3.10.20.30:FF:000007">
    <property type="entry name" value="Succinate dehydrogenase [ubiquinone] iron-sulfur subunit, mitochondrial"/>
    <property type="match status" value="1"/>
</dbReference>
<keyword evidence="15 17" id="KW-0003">3Fe-4S</keyword>
<dbReference type="EC" id="1.3.5.1" evidence="4 17"/>
<sequence>MSSLTVVSRKLKLLKHLKYLIYVDTKFYASDSKTPMYKVFNIYRWNPEYPEKEPFMQDYTIDLNDCSPMVLDALIKIKNEQDPTLTFRRSCREGICGSCSMNMDGVNGLACIKGIDRDISKPCKIYPLPHMYVIKDLVVDMNNFYRQYNSIEPWLKQKKPVTLGKEQFLQSIKDRDKLDGLYECILCACCSTSCPSYWWNSDKFLGPAAIMQSYRWIIDSRDDFAKERLKKLKDAHSVFRCHSILNCTNCCPKELNPAKAIALTRKLVAGVSKKPKSQMKVTGLHK</sequence>
<dbReference type="UniPathway" id="UPA00223">
    <property type="reaction ID" value="UER01006"/>
</dbReference>
<dbReference type="STRING" id="224129.A0A1W4WZE7"/>
<dbReference type="KEGG" id="apln:108737215"/>
<evidence type="ECO:0000256" key="13">
    <source>
        <dbReference type="ARBA" id="ARBA00023004"/>
    </source>
</evidence>
<dbReference type="InterPro" id="IPR006058">
    <property type="entry name" value="2Fe2S_fd_BS"/>
</dbReference>
<dbReference type="GO" id="GO:0005743">
    <property type="term" value="C:mitochondrial inner membrane"/>
    <property type="evidence" value="ECO:0007669"/>
    <property type="project" value="UniProtKB-SubCell"/>
</dbReference>
<evidence type="ECO:0000256" key="11">
    <source>
        <dbReference type="ARBA" id="ARBA00022982"/>
    </source>
</evidence>
<comment type="function">
    <text evidence="17">Iron-sulfur protein (IP) subunit of succinate dehydrogenase (SDH) that is involved in complex II of the mitochondrial electron transport chain and is responsible for transferring electrons from succinate to ubiquinone (coenzyme Q).</text>
</comment>
<evidence type="ECO:0000259" key="18">
    <source>
        <dbReference type="PROSITE" id="PS51085"/>
    </source>
</evidence>
<dbReference type="InterPro" id="IPR025192">
    <property type="entry name" value="Succ_DH/fum_Rdtase_N"/>
</dbReference>
<evidence type="ECO:0000313" key="20">
    <source>
        <dbReference type="Proteomes" id="UP000192223"/>
    </source>
</evidence>
<dbReference type="NCBIfam" id="NF004616">
    <property type="entry name" value="PRK05950.1"/>
    <property type="match status" value="1"/>
</dbReference>
<gene>
    <name evidence="21" type="primary">LOC108737215</name>
</gene>
<evidence type="ECO:0000256" key="9">
    <source>
        <dbReference type="ARBA" id="ARBA00022714"/>
    </source>
</evidence>
<dbReference type="Proteomes" id="UP000192223">
    <property type="component" value="Unplaced"/>
</dbReference>
<evidence type="ECO:0000256" key="17">
    <source>
        <dbReference type="RuleBase" id="RU361237"/>
    </source>
</evidence>
<dbReference type="GO" id="GO:0046872">
    <property type="term" value="F:metal ion binding"/>
    <property type="evidence" value="ECO:0007669"/>
    <property type="project" value="UniProtKB-KW"/>
</dbReference>
<evidence type="ECO:0000313" key="21">
    <source>
        <dbReference type="RefSeq" id="XP_018325440.1"/>
    </source>
</evidence>
<dbReference type="AlphaFoldDB" id="A0A1W4WZE7"/>
<dbReference type="InterPro" id="IPR017900">
    <property type="entry name" value="4Fe4S_Fe_S_CS"/>
</dbReference>
<keyword evidence="11" id="KW-0249">Electron transport</keyword>
<evidence type="ECO:0000256" key="16">
    <source>
        <dbReference type="ARBA" id="ARBA00049220"/>
    </source>
</evidence>
<dbReference type="GO" id="GO:0008177">
    <property type="term" value="F:succinate dehydrogenase (quinone) activity"/>
    <property type="evidence" value="ECO:0007669"/>
    <property type="project" value="UniProtKB-EC"/>
</dbReference>
<dbReference type="OrthoDB" id="1696654at2759"/>
<organism evidence="20 21">
    <name type="scientific">Agrilus planipennis</name>
    <name type="common">Emerald ash borer</name>
    <name type="synonym">Agrilus marcopoli</name>
    <dbReference type="NCBI Taxonomy" id="224129"/>
    <lineage>
        <taxon>Eukaryota</taxon>
        <taxon>Metazoa</taxon>
        <taxon>Ecdysozoa</taxon>
        <taxon>Arthropoda</taxon>
        <taxon>Hexapoda</taxon>
        <taxon>Insecta</taxon>
        <taxon>Pterygota</taxon>
        <taxon>Neoptera</taxon>
        <taxon>Endopterygota</taxon>
        <taxon>Coleoptera</taxon>
        <taxon>Polyphaga</taxon>
        <taxon>Elateriformia</taxon>
        <taxon>Buprestoidea</taxon>
        <taxon>Buprestidae</taxon>
        <taxon>Agrilinae</taxon>
        <taxon>Agrilus</taxon>
    </lineage>
</organism>